<feature type="transmembrane region" description="Helical" evidence="1">
    <location>
        <begin position="98"/>
        <end position="117"/>
    </location>
</feature>
<accession>A0A3M2L6U1</accession>
<name>A0A3M2L6U1_9NOCA</name>
<organism evidence="2 3">
    <name type="scientific">Nocardia stercoris</name>
    <dbReference type="NCBI Taxonomy" id="2483361"/>
    <lineage>
        <taxon>Bacteria</taxon>
        <taxon>Bacillati</taxon>
        <taxon>Actinomycetota</taxon>
        <taxon>Actinomycetes</taxon>
        <taxon>Mycobacteriales</taxon>
        <taxon>Nocardiaceae</taxon>
        <taxon>Nocardia</taxon>
    </lineage>
</organism>
<reference evidence="2 3" key="1">
    <citation type="submission" date="2018-10" db="EMBL/GenBank/DDBJ databases">
        <title>Isolation from cow dung.</title>
        <authorList>
            <person name="Ling L."/>
        </authorList>
    </citation>
    <scope>NUCLEOTIDE SEQUENCE [LARGE SCALE GENOMIC DNA]</scope>
    <source>
        <strain evidence="2 3">NEAU-LL90</strain>
    </source>
</reference>
<feature type="transmembrane region" description="Helical" evidence="1">
    <location>
        <begin position="178"/>
        <end position="201"/>
    </location>
</feature>
<feature type="transmembrane region" description="Helical" evidence="1">
    <location>
        <begin position="123"/>
        <end position="143"/>
    </location>
</feature>
<comment type="caution">
    <text evidence="2">The sequence shown here is derived from an EMBL/GenBank/DDBJ whole genome shotgun (WGS) entry which is preliminary data.</text>
</comment>
<sequence length="230" mass="24706">MTATSDSPTREKYWTLENRLAAALLLLAGFVGAIAFARSDGYFVTFMTGNTERAVVGGFVGHGGMAIGAAALIACFLGGVLVGSILRRRFWRNPPGDSTLLCTVALAAGTVWDNFAYSDETPIPLGPILCVAFAMGALNTAFVRNGEVSIPVTYVTGTMVKLMQGIERHLAGGTYREWLGYAVQYTFFLLGALLGGLLALVTQGSRWMLYGATIGCAVVCAYTWWKYRRS</sequence>
<keyword evidence="1" id="KW-0812">Transmembrane</keyword>
<evidence type="ECO:0000256" key="1">
    <source>
        <dbReference type="SAM" id="Phobius"/>
    </source>
</evidence>
<protein>
    <submittedName>
        <fullName evidence="2">DUF1275 domain-containing protein</fullName>
    </submittedName>
</protein>
<proteinExistence type="predicted"/>
<dbReference type="Pfam" id="PF06912">
    <property type="entry name" value="DUF1275"/>
    <property type="match status" value="1"/>
</dbReference>
<dbReference type="EMBL" id="RFFH01000003">
    <property type="protein sequence ID" value="RMI33351.1"/>
    <property type="molecule type" value="Genomic_DNA"/>
</dbReference>
<dbReference type="AlphaFoldDB" id="A0A3M2L6U1"/>
<feature type="transmembrane region" description="Helical" evidence="1">
    <location>
        <begin position="63"/>
        <end position="86"/>
    </location>
</feature>
<keyword evidence="1" id="KW-0472">Membrane</keyword>
<feature type="transmembrane region" description="Helical" evidence="1">
    <location>
        <begin position="207"/>
        <end position="225"/>
    </location>
</feature>
<dbReference type="InterPro" id="IPR010699">
    <property type="entry name" value="DUF1275"/>
</dbReference>
<dbReference type="Proteomes" id="UP000279275">
    <property type="component" value="Unassembled WGS sequence"/>
</dbReference>
<gene>
    <name evidence="2" type="ORF">EBN03_09300</name>
</gene>
<evidence type="ECO:0000313" key="2">
    <source>
        <dbReference type="EMBL" id="RMI33351.1"/>
    </source>
</evidence>
<dbReference type="PANTHER" id="PTHR37314:SF4">
    <property type="entry name" value="UPF0700 TRANSMEMBRANE PROTEIN YOAK"/>
    <property type="match status" value="1"/>
</dbReference>
<dbReference type="RefSeq" id="WP_122187548.1">
    <property type="nucleotide sequence ID" value="NZ_RFFH01000003.1"/>
</dbReference>
<dbReference type="PANTHER" id="PTHR37314">
    <property type="entry name" value="SLR0142 PROTEIN"/>
    <property type="match status" value="1"/>
</dbReference>
<dbReference type="OrthoDB" id="3544269at2"/>
<keyword evidence="3" id="KW-1185">Reference proteome</keyword>
<keyword evidence="1" id="KW-1133">Transmembrane helix</keyword>
<evidence type="ECO:0000313" key="3">
    <source>
        <dbReference type="Proteomes" id="UP000279275"/>
    </source>
</evidence>